<accession>A0AA39FBA0</accession>
<dbReference type="PROSITE" id="PS51283">
    <property type="entry name" value="DUSP"/>
    <property type="match status" value="1"/>
</dbReference>
<proteinExistence type="inferred from homology"/>
<dbReference type="CDD" id="cd01795">
    <property type="entry name" value="Ubl_USP48"/>
    <property type="match status" value="1"/>
</dbReference>
<dbReference type="InterPro" id="IPR050164">
    <property type="entry name" value="Peptidase_C19"/>
</dbReference>
<keyword evidence="8" id="KW-0378">Hydrolase</keyword>
<evidence type="ECO:0000313" key="17">
    <source>
        <dbReference type="EMBL" id="KAK0166382.1"/>
    </source>
</evidence>
<evidence type="ECO:0000256" key="4">
    <source>
        <dbReference type="ARBA" id="ARBA00012759"/>
    </source>
</evidence>
<sequence length="1230" mass="140974">MPSIKKTDLEKLAWSWTESVSPDNIERAHLETSYRIGLKNCKNCKRNCSNNPRCLTGLGEEKYLKSQPTETVSLESSLLELRDPTQYVGLKNLGATCYVNSLIQVWFHNQDMRRIIYKWEITEDPEERECLRRARENGQPYQPVTAVGQLQYIFAMMQFGNRDLVDPTSLAIALSLDTGTQQDAQEFSKLLLAHIEVKLQQNVALKSMLQRLTQGTYIYVNRCSTCATEYPTSTTFYELDLQLAPTLKEAMENYLSEEELVGANKYHCRNCNDKQDAKRFIRLDSLPDTLNFQLLRFVFHRESAQKKKLTSSIQFPEELDMSEYLRCPSQTHLYNLVAVLSHKGPSAHSGHYIVNIRNSSGEWYQFSDDKVEMMHNKRIEDGINDGGKPTKRGRVLKGCLISNSAYMLVYKRSDSKARRALKASKNHKDDNNIPTSSSTRSETKVRGDCLPDWPENTKRKESDDTDDESHTIFSPIKKHKGDGKKEFSGYKNENHLHNEELLLSNEELEHLKNNEKMSDCHISKTVKKIEFSDDLSMDTNNNDDDDDDNNDDHDDHNDDDDDHNDNPDDDDDDNEDDYDGDGDADNDSQDEEINKIETDDFKKVNVKSEDDVSNHHNNDDSNEIKPSNDEAPDKLKNKWEKNYELLNGDAHRKMGCLEREYYESMEFEKWEVSETLCDLIKQENVKHELILMATQEEKRKEIENQNIKRQEVIDFYTIINNTTENNLSEYEWVPTSWLSKWISDHSGCSELIAPIDNSILMCAHHKLDPSKVNRAKTIPMDAASLIYNKYKGGPRLDKNSLCEVCVKRRCKTLRFKSELERDHKEVIEVMRNEKERETDNSFIVGAVSLKYWRRLAMDQLEGSNQDDSNNDNEHLSENNKSENAKDDDEEESDVLSNFNDDLLCEHGSLRTSDASRKIVPAAAWNILRKYFPAAMEYSATTAACSICEEKVENAKRAKEDDKIKAKQQKEELNDIYYGKKRDEILKCQDKKCYIVEKGFIDAWKSFVRSGGRNPPTDINNRQLLCEEHIGFLHTPSATSELYSIITADEWTKLSAIYPTDHAIEIRNMGSPPNVELATVPAECHECILARVEKEKIDRLTYNQAKIYIQCVDDGEENESAVKSSRPSRSRRKAKGSHELKVSSQITLKELKVMTMHICGAPPYDQHLMLGDRELKDLNQNIGTLGVYPGATLKLKIDTPQDADVNTESDSVGPEASSPEKGFKGTELVSS</sequence>
<feature type="domain" description="USP" evidence="15">
    <location>
        <begin position="88"/>
        <end position="413"/>
    </location>
</feature>
<dbReference type="SUPFAM" id="SSF54236">
    <property type="entry name" value="Ubiquitin-like"/>
    <property type="match status" value="1"/>
</dbReference>
<evidence type="ECO:0000259" key="15">
    <source>
        <dbReference type="PROSITE" id="PS50235"/>
    </source>
</evidence>
<evidence type="ECO:0000313" key="18">
    <source>
        <dbReference type="Proteomes" id="UP001168990"/>
    </source>
</evidence>
<comment type="similarity">
    <text evidence="3">Belongs to the peptidase C19 family.</text>
</comment>
<gene>
    <name evidence="17" type="ORF">PV328_004808</name>
</gene>
<dbReference type="InterPro" id="IPR033841">
    <property type="entry name" value="Pep_USP48"/>
</dbReference>
<dbReference type="GO" id="GO:0006508">
    <property type="term" value="P:proteolysis"/>
    <property type="evidence" value="ECO:0007669"/>
    <property type="project" value="UniProtKB-KW"/>
</dbReference>
<dbReference type="InterPro" id="IPR006615">
    <property type="entry name" value="Pept_C19_DUSP"/>
</dbReference>
<feature type="region of interest" description="Disordered" evidence="13">
    <location>
        <begin position="419"/>
        <end position="490"/>
    </location>
</feature>
<evidence type="ECO:0000256" key="1">
    <source>
        <dbReference type="ARBA" id="ARBA00000707"/>
    </source>
</evidence>
<dbReference type="GO" id="GO:0004843">
    <property type="term" value="F:cysteine-type deubiquitinase activity"/>
    <property type="evidence" value="ECO:0007669"/>
    <property type="project" value="UniProtKB-EC"/>
</dbReference>
<feature type="domain" description="Ubiquitin-like" evidence="14">
    <location>
        <begin position="1128"/>
        <end position="1201"/>
    </location>
</feature>
<dbReference type="GO" id="GO:0005829">
    <property type="term" value="C:cytosol"/>
    <property type="evidence" value="ECO:0007669"/>
    <property type="project" value="TreeGrafter"/>
</dbReference>
<dbReference type="Gene3D" id="3.90.70.10">
    <property type="entry name" value="Cysteine proteinases"/>
    <property type="match status" value="1"/>
</dbReference>
<keyword evidence="6" id="KW-0677">Repeat</keyword>
<dbReference type="Gene3D" id="3.10.20.90">
    <property type="entry name" value="Phosphatidylinositol 3-kinase Catalytic Subunit, Chain A, domain 1"/>
    <property type="match status" value="1"/>
</dbReference>
<feature type="compositionally biased region" description="Basic residues" evidence="13">
    <location>
        <begin position="1125"/>
        <end position="1134"/>
    </location>
</feature>
<dbReference type="InterPro" id="IPR038765">
    <property type="entry name" value="Papain-like_cys_pep_sf"/>
</dbReference>
<feature type="region of interest" description="Disordered" evidence="13">
    <location>
        <begin position="861"/>
        <end position="892"/>
    </location>
</feature>
<evidence type="ECO:0000256" key="5">
    <source>
        <dbReference type="ARBA" id="ARBA00022670"/>
    </source>
</evidence>
<feature type="coiled-coil region" evidence="12">
    <location>
        <begin position="948"/>
        <end position="975"/>
    </location>
</feature>
<evidence type="ECO:0000256" key="3">
    <source>
        <dbReference type="ARBA" id="ARBA00009085"/>
    </source>
</evidence>
<comment type="caution">
    <text evidence="17">The sequence shown here is derived from an EMBL/GenBank/DDBJ whole genome shotgun (WGS) entry which is preliminary data.</text>
</comment>
<reference evidence="17" key="1">
    <citation type="journal article" date="2023" name="bioRxiv">
        <title>Scaffold-level genome assemblies of two parasitoid biocontrol wasps reveal the parthenogenesis mechanism and an associated novel virus.</title>
        <authorList>
            <person name="Inwood S."/>
            <person name="Skelly J."/>
            <person name="Guhlin J."/>
            <person name="Harrop T."/>
            <person name="Goldson S."/>
            <person name="Dearden P."/>
        </authorList>
    </citation>
    <scope>NUCLEOTIDE SEQUENCE</scope>
    <source>
        <strain evidence="17">Irish</strain>
        <tissue evidence="17">Whole body</tissue>
    </source>
</reference>
<evidence type="ECO:0000259" key="14">
    <source>
        <dbReference type="PROSITE" id="PS50053"/>
    </source>
</evidence>
<feature type="compositionally biased region" description="Acidic residues" evidence="13">
    <location>
        <begin position="534"/>
        <end position="591"/>
    </location>
</feature>
<dbReference type="Pfam" id="PF00443">
    <property type="entry name" value="UCH"/>
    <property type="match status" value="1"/>
</dbReference>
<dbReference type="PROSITE" id="PS00972">
    <property type="entry name" value="USP_1"/>
    <property type="match status" value="1"/>
</dbReference>
<dbReference type="PANTHER" id="PTHR24006:SF722">
    <property type="entry name" value="UBIQUITIN CARBOXYL-TERMINAL HYDROLASE 48"/>
    <property type="match status" value="1"/>
</dbReference>
<dbReference type="EMBL" id="JAQQBS010001422">
    <property type="protein sequence ID" value="KAK0166382.1"/>
    <property type="molecule type" value="Genomic_DNA"/>
</dbReference>
<keyword evidence="7" id="KW-0833">Ubl conjugation pathway</keyword>
<dbReference type="Pfam" id="PF06337">
    <property type="entry name" value="DUSP"/>
    <property type="match status" value="1"/>
</dbReference>
<keyword evidence="12" id="KW-0175">Coiled coil</keyword>
<dbReference type="Proteomes" id="UP001168990">
    <property type="component" value="Unassembled WGS sequence"/>
</dbReference>
<dbReference type="InterPro" id="IPR044743">
    <property type="entry name" value="Ubl_USP48"/>
</dbReference>
<evidence type="ECO:0000256" key="10">
    <source>
        <dbReference type="ARBA" id="ARBA00023242"/>
    </source>
</evidence>
<dbReference type="SUPFAM" id="SSF143791">
    <property type="entry name" value="DUSP-like"/>
    <property type="match status" value="2"/>
</dbReference>
<feature type="region of interest" description="Disordered" evidence="13">
    <location>
        <begin position="534"/>
        <end position="633"/>
    </location>
</feature>
<reference evidence="17" key="2">
    <citation type="submission" date="2023-03" db="EMBL/GenBank/DDBJ databases">
        <authorList>
            <person name="Inwood S.N."/>
            <person name="Skelly J.G."/>
            <person name="Guhlin J."/>
            <person name="Harrop T.W.R."/>
            <person name="Goldson S.G."/>
            <person name="Dearden P.K."/>
        </authorList>
    </citation>
    <scope>NUCLEOTIDE SEQUENCE</scope>
    <source>
        <strain evidence="17">Irish</strain>
        <tissue evidence="17">Whole body</tissue>
    </source>
</reference>
<dbReference type="InterPro" id="IPR028889">
    <property type="entry name" value="USP"/>
</dbReference>
<dbReference type="PANTHER" id="PTHR24006">
    <property type="entry name" value="UBIQUITIN CARBOXYL-TERMINAL HYDROLASE"/>
    <property type="match status" value="1"/>
</dbReference>
<evidence type="ECO:0000256" key="11">
    <source>
        <dbReference type="ARBA" id="ARBA00035173"/>
    </source>
</evidence>
<feature type="region of interest" description="Disordered" evidence="13">
    <location>
        <begin position="1117"/>
        <end position="1138"/>
    </location>
</feature>
<dbReference type="AlphaFoldDB" id="A0AA39FBA0"/>
<dbReference type="PROSITE" id="PS50235">
    <property type="entry name" value="USP_3"/>
    <property type="match status" value="1"/>
</dbReference>
<feature type="compositionally biased region" description="Basic and acidic residues" evidence="13">
    <location>
        <begin position="592"/>
        <end position="633"/>
    </location>
</feature>
<keyword evidence="10" id="KW-0539">Nucleus</keyword>
<keyword evidence="5" id="KW-0645">Protease</keyword>
<dbReference type="GO" id="GO:0016579">
    <property type="term" value="P:protein deubiquitination"/>
    <property type="evidence" value="ECO:0007669"/>
    <property type="project" value="InterPro"/>
</dbReference>
<dbReference type="InterPro" id="IPR001394">
    <property type="entry name" value="Peptidase_C19_UCH"/>
</dbReference>
<feature type="region of interest" description="Disordered" evidence="13">
    <location>
        <begin position="1198"/>
        <end position="1230"/>
    </location>
</feature>
<dbReference type="InterPro" id="IPR035927">
    <property type="entry name" value="DUSP-like_sf"/>
</dbReference>
<feature type="domain" description="DUSP" evidence="16">
    <location>
        <begin position="963"/>
        <end position="1069"/>
    </location>
</feature>
<feature type="compositionally biased region" description="Basic and acidic residues" evidence="13">
    <location>
        <begin position="871"/>
        <end position="884"/>
    </location>
</feature>
<evidence type="ECO:0000259" key="16">
    <source>
        <dbReference type="PROSITE" id="PS51283"/>
    </source>
</evidence>
<evidence type="ECO:0000256" key="13">
    <source>
        <dbReference type="SAM" id="MobiDB-lite"/>
    </source>
</evidence>
<dbReference type="SUPFAM" id="SSF54001">
    <property type="entry name" value="Cysteine proteinases"/>
    <property type="match status" value="1"/>
</dbReference>
<evidence type="ECO:0000256" key="2">
    <source>
        <dbReference type="ARBA" id="ARBA00004123"/>
    </source>
</evidence>
<dbReference type="PROSITE" id="PS50053">
    <property type="entry name" value="UBIQUITIN_2"/>
    <property type="match status" value="1"/>
</dbReference>
<name>A0AA39FBA0_9HYME</name>
<feature type="compositionally biased region" description="Basic and acidic residues" evidence="13">
    <location>
        <begin position="441"/>
        <end position="462"/>
    </location>
</feature>
<dbReference type="InterPro" id="IPR000626">
    <property type="entry name" value="Ubiquitin-like_dom"/>
</dbReference>
<organism evidence="17 18">
    <name type="scientific">Microctonus aethiopoides</name>
    <dbReference type="NCBI Taxonomy" id="144406"/>
    <lineage>
        <taxon>Eukaryota</taxon>
        <taxon>Metazoa</taxon>
        <taxon>Ecdysozoa</taxon>
        <taxon>Arthropoda</taxon>
        <taxon>Hexapoda</taxon>
        <taxon>Insecta</taxon>
        <taxon>Pterygota</taxon>
        <taxon>Neoptera</taxon>
        <taxon>Endopterygota</taxon>
        <taxon>Hymenoptera</taxon>
        <taxon>Apocrita</taxon>
        <taxon>Ichneumonoidea</taxon>
        <taxon>Braconidae</taxon>
        <taxon>Euphorinae</taxon>
        <taxon>Microctonus</taxon>
    </lineage>
</organism>
<comment type="catalytic activity">
    <reaction evidence="1">
        <text>Thiol-dependent hydrolysis of ester, thioester, amide, peptide and isopeptide bonds formed by the C-terminal Gly of ubiquitin (a 76-residue protein attached to proteins as an intracellular targeting signal).</text>
        <dbReference type="EC" id="3.4.19.12"/>
    </reaction>
</comment>
<evidence type="ECO:0000256" key="8">
    <source>
        <dbReference type="ARBA" id="ARBA00022801"/>
    </source>
</evidence>
<evidence type="ECO:0000256" key="6">
    <source>
        <dbReference type="ARBA" id="ARBA00022737"/>
    </source>
</evidence>
<evidence type="ECO:0000256" key="7">
    <source>
        <dbReference type="ARBA" id="ARBA00022786"/>
    </source>
</evidence>
<dbReference type="InterPro" id="IPR029071">
    <property type="entry name" value="Ubiquitin-like_domsf"/>
</dbReference>
<comment type="subcellular location">
    <subcellularLocation>
        <location evidence="2">Nucleus</location>
    </subcellularLocation>
</comment>
<protein>
    <recommendedName>
        <fullName evidence="11">Ubiquitin carboxyl-terminal hydrolase 48</fullName>
        <ecNumber evidence="4">3.4.19.12</ecNumber>
    </recommendedName>
</protein>
<dbReference type="CDD" id="cd02668">
    <property type="entry name" value="Peptidase_C19L"/>
    <property type="match status" value="1"/>
</dbReference>
<keyword evidence="9" id="KW-0788">Thiol protease</keyword>
<evidence type="ECO:0000256" key="9">
    <source>
        <dbReference type="ARBA" id="ARBA00022807"/>
    </source>
</evidence>
<keyword evidence="18" id="KW-1185">Reference proteome</keyword>
<dbReference type="EC" id="3.4.19.12" evidence="4"/>
<dbReference type="GO" id="GO:0005634">
    <property type="term" value="C:nucleus"/>
    <property type="evidence" value="ECO:0007669"/>
    <property type="project" value="UniProtKB-SubCell"/>
</dbReference>
<evidence type="ECO:0000256" key="12">
    <source>
        <dbReference type="SAM" id="Coils"/>
    </source>
</evidence>
<dbReference type="GO" id="GO:0004197">
    <property type="term" value="F:cysteine-type endopeptidase activity"/>
    <property type="evidence" value="ECO:0007669"/>
    <property type="project" value="InterPro"/>
</dbReference>
<dbReference type="PROSITE" id="PS00973">
    <property type="entry name" value="USP_2"/>
    <property type="match status" value="1"/>
</dbReference>
<dbReference type="InterPro" id="IPR018200">
    <property type="entry name" value="USP_CS"/>
</dbReference>
<dbReference type="Gene3D" id="3.30.2230.10">
    <property type="entry name" value="DUSP-like"/>
    <property type="match status" value="1"/>
</dbReference>